<keyword evidence="4 11" id="KW-0963">Cytoplasm</keyword>
<dbReference type="SUPFAM" id="SSF55190">
    <property type="entry name" value="Arginyl-tRNA synthetase (ArgRS), N-terminal 'additional' domain"/>
    <property type="match status" value="1"/>
</dbReference>
<dbReference type="AlphaFoldDB" id="A0A550JKY5"/>
<dbReference type="GO" id="GO:0005737">
    <property type="term" value="C:cytoplasm"/>
    <property type="evidence" value="ECO:0007669"/>
    <property type="project" value="UniProtKB-SubCell"/>
</dbReference>
<proteinExistence type="inferred from homology"/>
<dbReference type="GO" id="GO:0006420">
    <property type="term" value="P:arginyl-tRNA aminoacylation"/>
    <property type="evidence" value="ECO:0007669"/>
    <property type="project" value="UniProtKB-UniRule"/>
</dbReference>
<feature type="short sequence motif" description="'HIGH' region" evidence="11">
    <location>
        <begin position="130"/>
        <end position="140"/>
    </location>
</feature>
<dbReference type="FunFam" id="3.30.1360.70:FF:000003">
    <property type="entry name" value="Arginine--tRNA ligase"/>
    <property type="match status" value="1"/>
</dbReference>
<evidence type="ECO:0000256" key="5">
    <source>
        <dbReference type="ARBA" id="ARBA00022598"/>
    </source>
</evidence>
<evidence type="ECO:0000259" key="14">
    <source>
        <dbReference type="SMART" id="SM01016"/>
    </source>
</evidence>
<accession>A0A550JKY5</accession>
<dbReference type="GO" id="GO:0005524">
    <property type="term" value="F:ATP binding"/>
    <property type="evidence" value="ECO:0007669"/>
    <property type="project" value="UniProtKB-UniRule"/>
</dbReference>
<dbReference type="SUPFAM" id="SSF47323">
    <property type="entry name" value="Anticodon-binding domain of a subclass of class I aminoacyl-tRNA synthetases"/>
    <property type="match status" value="1"/>
</dbReference>
<dbReference type="NCBIfam" id="TIGR00456">
    <property type="entry name" value="argS"/>
    <property type="match status" value="1"/>
</dbReference>
<dbReference type="InterPro" id="IPR009080">
    <property type="entry name" value="tRNAsynth_Ia_anticodon-bd"/>
</dbReference>
<dbReference type="PRINTS" id="PR01038">
    <property type="entry name" value="TRNASYNTHARG"/>
</dbReference>
<dbReference type="Pfam" id="PF03485">
    <property type="entry name" value="Arg_tRNA_synt_N"/>
    <property type="match status" value="1"/>
</dbReference>
<dbReference type="Gene3D" id="1.10.730.10">
    <property type="entry name" value="Isoleucyl-tRNA Synthetase, Domain 1"/>
    <property type="match status" value="1"/>
</dbReference>
<dbReference type="EC" id="6.1.1.19" evidence="11"/>
<evidence type="ECO:0000256" key="9">
    <source>
        <dbReference type="ARBA" id="ARBA00023146"/>
    </source>
</evidence>
<dbReference type="FunFam" id="1.10.730.10:FF:000006">
    <property type="entry name" value="Arginyl-tRNA synthetase 2, mitochondrial"/>
    <property type="match status" value="1"/>
</dbReference>
<dbReference type="InterPro" id="IPR008909">
    <property type="entry name" value="DALR_anticod-bd"/>
</dbReference>
<dbReference type="InterPro" id="IPR005148">
    <property type="entry name" value="Arg-tRNA-synth_N"/>
</dbReference>
<dbReference type="Gene3D" id="3.40.50.620">
    <property type="entry name" value="HUPs"/>
    <property type="match status" value="1"/>
</dbReference>
<evidence type="ECO:0000256" key="1">
    <source>
        <dbReference type="ARBA" id="ARBA00004496"/>
    </source>
</evidence>
<comment type="caution">
    <text evidence="15">The sequence shown here is derived from an EMBL/GenBank/DDBJ whole genome shotgun (WGS) entry which is preliminary data.</text>
</comment>
<evidence type="ECO:0000256" key="4">
    <source>
        <dbReference type="ARBA" id="ARBA00022490"/>
    </source>
</evidence>
<dbReference type="InterPro" id="IPR001278">
    <property type="entry name" value="Arg-tRNA-ligase"/>
</dbReference>
<dbReference type="InterPro" id="IPR035684">
    <property type="entry name" value="ArgRS_core"/>
</dbReference>
<dbReference type="Pfam" id="PF05746">
    <property type="entry name" value="DALR_1"/>
    <property type="match status" value="1"/>
</dbReference>
<evidence type="ECO:0000256" key="11">
    <source>
        <dbReference type="HAMAP-Rule" id="MF_00123"/>
    </source>
</evidence>
<keyword evidence="9 11" id="KW-0030">Aminoacyl-tRNA synthetase</keyword>
<protein>
    <recommendedName>
        <fullName evidence="11">Arginine--tRNA ligase</fullName>
        <ecNumber evidence="11">6.1.1.19</ecNumber>
    </recommendedName>
    <alternativeName>
        <fullName evidence="11">Arginyl-tRNA synthetase</fullName>
        <shortName evidence="11">ArgRS</shortName>
    </alternativeName>
</protein>
<keyword evidence="7 11" id="KW-0067">ATP-binding</keyword>
<dbReference type="InterPro" id="IPR036695">
    <property type="entry name" value="Arg-tRNA-synth_N_sf"/>
</dbReference>
<dbReference type="CDD" id="cd00671">
    <property type="entry name" value="ArgRS_core"/>
    <property type="match status" value="1"/>
</dbReference>
<dbReference type="OrthoDB" id="9803211at2"/>
<dbReference type="Gene3D" id="3.30.1360.70">
    <property type="entry name" value="Arginyl tRNA synthetase N-terminal domain"/>
    <property type="match status" value="1"/>
</dbReference>
<name>A0A550JKY5_9BACT</name>
<evidence type="ECO:0000256" key="6">
    <source>
        <dbReference type="ARBA" id="ARBA00022741"/>
    </source>
</evidence>
<sequence length="585" mass="65245">MKIMKEQIQLLLEEALTALKGKGLLPTDLEPAIQIDRTKDKAHGDLATNLAMIGAKAAKKNPRQLAAEIIEHLPPSKLVRQVEIAGPGFINFYLNPDWLAEQLENALADPRLAIPLAAPPQTVVVDYSSPNLAKEMHVGHLRSTIIGDAVSRTLEFLGHKVIRHNHVGDWGTQFGMLLAHMEELQGEGSAIRMQLADLESFYREAKGRFDASPVFADRARQLVVELQSGDAHCNRLWREFLDISLSHCQQIYDRLNVALTRADVRGESAYNDDLAQVVEDLTAAGLLTEDQGARCVFLDEFKGKDDEPLPMIVQKKDGGYLYATTDLAAIRYRLSVLKADRLLYFVDHRQSLHFQQLFAVARQAGFAGPDTQLEHMAFGTVMGEDGKPFKTRSGGVAKLADLLDEAEARAYELVKAKNTEMSEEELRHIGRVVGIASVKYADLSKHRTSDYVFSFDQMLSFEGNTAPYLLYAYTRVASIFRRGEIDAEALQGSIRLEEEVEKELAGKLAQFSEVVQRVAERGWPHLLCAYLYDLSGIFSSFYQSCPVLNCEDAAIRASRLKLARLTARTIQQGLALLGIETLERM</sequence>
<dbReference type="InterPro" id="IPR001412">
    <property type="entry name" value="aa-tRNA-synth_I_CS"/>
</dbReference>
<feature type="domain" description="Arginyl tRNA synthetase N-terminal" evidence="14">
    <location>
        <begin position="6"/>
        <end position="94"/>
    </location>
</feature>
<comment type="subunit">
    <text evidence="3 11">Monomer.</text>
</comment>
<dbReference type="CDD" id="cd07956">
    <property type="entry name" value="Anticodon_Ia_Arg"/>
    <property type="match status" value="1"/>
</dbReference>
<evidence type="ECO:0000313" key="15">
    <source>
        <dbReference type="EMBL" id="TRO83886.1"/>
    </source>
</evidence>
<gene>
    <name evidence="11 15" type="primary">argS</name>
    <name evidence="15" type="ORF">FL622_01510</name>
</gene>
<keyword evidence="5 11" id="KW-0436">Ligase</keyword>
<comment type="catalytic activity">
    <reaction evidence="10 11">
        <text>tRNA(Arg) + L-arginine + ATP = L-arginyl-tRNA(Arg) + AMP + diphosphate</text>
        <dbReference type="Rhea" id="RHEA:20301"/>
        <dbReference type="Rhea" id="RHEA-COMP:9658"/>
        <dbReference type="Rhea" id="RHEA-COMP:9673"/>
        <dbReference type="ChEBI" id="CHEBI:30616"/>
        <dbReference type="ChEBI" id="CHEBI:32682"/>
        <dbReference type="ChEBI" id="CHEBI:33019"/>
        <dbReference type="ChEBI" id="CHEBI:78442"/>
        <dbReference type="ChEBI" id="CHEBI:78513"/>
        <dbReference type="ChEBI" id="CHEBI:456215"/>
        <dbReference type="EC" id="6.1.1.19"/>
    </reaction>
</comment>
<dbReference type="Proteomes" id="UP000317155">
    <property type="component" value="Unassembled WGS sequence"/>
</dbReference>
<evidence type="ECO:0000259" key="13">
    <source>
        <dbReference type="SMART" id="SM00836"/>
    </source>
</evidence>
<dbReference type="InterPro" id="IPR014729">
    <property type="entry name" value="Rossmann-like_a/b/a_fold"/>
</dbReference>
<dbReference type="PANTHER" id="PTHR11956:SF5">
    <property type="entry name" value="ARGININE--TRNA LIGASE, CYTOPLASMIC"/>
    <property type="match status" value="1"/>
</dbReference>
<evidence type="ECO:0000256" key="8">
    <source>
        <dbReference type="ARBA" id="ARBA00022917"/>
    </source>
</evidence>
<evidence type="ECO:0000256" key="3">
    <source>
        <dbReference type="ARBA" id="ARBA00011245"/>
    </source>
</evidence>
<comment type="similarity">
    <text evidence="2 11 12">Belongs to the class-I aminoacyl-tRNA synthetase family.</text>
</comment>
<keyword evidence="16" id="KW-1185">Reference proteome</keyword>
<dbReference type="SMART" id="SM01016">
    <property type="entry name" value="Arg_tRNA_synt_N"/>
    <property type="match status" value="1"/>
</dbReference>
<comment type="subcellular location">
    <subcellularLocation>
        <location evidence="1 11">Cytoplasm</location>
    </subcellularLocation>
</comment>
<dbReference type="GO" id="GO:0004814">
    <property type="term" value="F:arginine-tRNA ligase activity"/>
    <property type="evidence" value="ECO:0007669"/>
    <property type="project" value="UniProtKB-UniRule"/>
</dbReference>
<dbReference type="HAMAP" id="MF_00123">
    <property type="entry name" value="Arg_tRNA_synth"/>
    <property type="match status" value="1"/>
</dbReference>
<reference evidence="15 16" key="1">
    <citation type="submission" date="2019-07" db="EMBL/GenBank/DDBJ databases">
        <title>Insights of Desulfuromonas acetexigens electromicrobiology.</title>
        <authorList>
            <person name="Katuri K."/>
            <person name="Sapireddy V."/>
            <person name="Shaw D.R."/>
            <person name="Saikaly P."/>
        </authorList>
    </citation>
    <scope>NUCLEOTIDE SEQUENCE [LARGE SCALE GENOMIC DNA]</scope>
    <source>
        <strain evidence="15 16">2873</strain>
    </source>
</reference>
<evidence type="ECO:0000313" key="16">
    <source>
        <dbReference type="Proteomes" id="UP000317155"/>
    </source>
</evidence>
<organism evidence="15 16">
    <name type="scientific">Trichloromonas acetexigens</name>
    <dbReference type="NCBI Taxonomy" id="38815"/>
    <lineage>
        <taxon>Bacteria</taxon>
        <taxon>Pseudomonadati</taxon>
        <taxon>Thermodesulfobacteriota</taxon>
        <taxon>Desulfuromonadia</taxon>
        <taxon>Desulfuromonadales</taxon>
        <taxon>Trichloromonadaceae</taxon>
        <taxon>Trichloromonas</taxon>
    </lineage>
</organism>
<dbReference type="SMART" id="SM00836">
    <property type="entry name" value="DALR_1"/>
    <property type="match status" value="1"/>
</dbReference>
<keyword evidence="6 11" id="KW-0547">Nucleotide-binding</keyword>
<dbReference type="FunFam" id="3.40.50.620:FF:000030">
    <property type="entry name" value="Arginine--tRNA ligase"/>
    <property type="match status" value="1"/>
</dbReference>
<evidence type="ECO:0000256" key="2">
    <source>
        <dbReference type="ARBA" id="ARBA00005594"/>
    </source>
</evidence>
<dbReference type="PROSITE" id="PS00178">
    <property type="entry name" value="AA_TRNA_LIGASE_I"/>
    <property type="match status" value="1"/>
</dbReference>
<evidence type="ECO:0000256" key="7">
    <source>
        <dbReference type="ARBA" id="ARBA00022840"/>
    </source>
</evidence>
<evidence type="ECO:0000256" key="12">
    <source>
        <dbReference type="RuleBase" id="RU363038"/>
    </source>
</evidence>
<feature type="domain" description="DALR anticodon binding" evidence="13">
    <location>
        <begin position="469"/>
        <end position="585"/>
    </location>
</feature>
<dbReference type="EMBL" id="VJVV01000001">
    <property type="protein sequence ID" value="TRO83886.1"/>
    <property type="molecule type" value="Genomic_DNA"/>
</dbReference>
<evidence type="ECO:0000256" key="10">
    <source>
        <dbReference type="ARBA" id="ARBA00049339"/>
    </source>
</evidence>
<dbReference type="SUPFAM" id="SSF52374">
    <property type="entry name" value="Nucleotidylyl transferase"/>
    <property type="match status" value="1"/>
</dbReference>
<dbReference type="PANTHER" id="PTHR11956">
    <property type="entry name" value="ARGINYL-TRNA SYNTHETASE"/>
    <property type="match status" value="1"/>
</dbReference>
<dbReference type="Pfam" id="PF00750">
    <property type="entry name" value="tRNA-synt_1d"/>
    <property type="match status" value="1"/>
</dbReference>
<keyword evidence="8 11" id="KW-0648">Protein biosynthesis</keyword>